<dbReference type="Pfam" id="PF00892">
    <property type="entry name" value="EamA"/>
    <property type="match status" value="1"/>
</dbReference>
<dbReference type="GO" id="GO:0016020">
    <property type="term" value="C:membrane"/>
    <property type="evidence" value="ECO:0007669"/>
    <property type="project" value="UniProtKB-SubCell"/>
</dbReference>
<evidence type="ECO:0000256" key="3">
    <source>
        <dbReference type="ARBA" id="ARBA00022989"/>
    </source>
</evidence>
<reference evidence="7" key="1">
    <citation type="submission" date="2018-05" db="EMBL/GenBank/DDBJ databases">
        <authorList>
            <person name="Lanie J.A."/>
            <person name="Ng W.-L."/>
            <person name="Kazmierczak K.M."/>
            <person name="Andrzejewski T.M."/>
            <person name="Davidsen T.M."/>
            <person name="Wayne K.J."/>
            <person name="Tettelin H."/>
            <person name="Glass J.I."/>
            <person name="Rusch D."/>
            <person name="Podicherti R."/>
            <person name="Tsui H.-C.T."/>
            <person name="Winkler M.E."/>
        </authorList>
    </citation>
    <scope>NUCLEOTIDE SEQUENCE</scope>
</reference>
<organism evidence="7">
    <name type="scientific">marine metagenome</name>
    <dbReference type="NCBI Taxonomy" id="408172"/>
    <lineage>
        <taxon>unclassified sequences</taxon>
        <taxon>metagenomes</taxon>
        <taxon>ecological metagenomes</taxon>
    </lineage>
</organism>
<protein>
    <recommendedName>
        <fullName evidence="6">EamA domain-containing protein</fullName>
    </recommendedName>
</protein>
<gene>
    <name evidence="7" type="ORF">METZ01_LOCUS401013</name>
</gene>
<feature type="domain" description="EamA" evidence="6">
    <location>
        <begin position="16"/>
        <end position="130"/>
    </location>
</feature>
<feature type="transmembrane region" description="Helical" evidence="5">
    <location>
        <begin position="102"/>
        <end position="124"/>
    </location>
</feature>
<evidence type="ECO:0000256" key="4">
    <source>
        <dbReference type="ARBA" id="ARBA00023136"/>
    </source>
</evidence>
<dbReference type="AlphaFoldDB" id="A0A382VNM3"/>
<evidence type="ECO:0000259" key="6">
    <source>
        <dbReference type="Pfam" id="PF00892"/>
    </source>
</evidence>
<name>A0A382VNM3_9ZZZZ</name>
<dbReference type="InterPro" id="IPR000620">
    <property type="entry name" value="EamA_dom"/>
</dbReference>
<feature type="transmembrane region" description="Helical" evidence="5">
    <location>
        <begin position="12"/>
        <end position="35"/>
    </location>
</feature>
<dbReference type="InterPro" id="IPR037185">
    <property type="entry name" value="EmrE-like"/>
</dbReference>
<accession>A0A382VNM3</accession>
<feature type="transmembrane region" description="Helical" evidence="5">
    <location>
        <begin position="76"/>
        <end position="96"/>
    </location>
</feature>
<keyword evidence="4 5" id="KW-0472">Membrane</keyword>
<feature type="transmembrane region" description="Helical" evidence="5">
    <location>
        <begin position="47"/>
        <end position="64"/>
    </location>
</feature>
<proteinExistence type="predicted"/>
<dbReference type="EMBL" id="UINC01153437">
    <property type="protein sequence ID" value="SVD48159.1"/>
    <property type="molecule type" value="Genomic_DNA"/>
</dbReference>
<dbReference type="PANTHER" id="PTHR22911">
    <property type="entry name" value="ACYL-MALONYL CONDENSING ENZYME-RELATED"/>
    <property type="match status" value="1"/>
</dbReference>
<comment type="subcellular location">
    <subcellularLocation>
        <location evidence="1">Membrane</location>
        <topology evidence="1">Multi-pass membrane protein</topology>
    </subcellularLocation>
</comment>
<dbReference type="SUPFAM" id="SSF103481">
    <property type="entry name" value="Multidrug resistance efflux transporter EmrE"/>
    <property type="match status" value="1"/>
</dbReference>
<sequence length="134" mass="14796">MSDTVILAPTWRANFLGLLLVLLGGLFITTLTWIVRSVADDINPLQAGFMRYAFGTLLLLPMVFKFKATDLAPRLVGGHIIRSIVHAISVLLWFYAVTKISLADLTALSFTSPVFITIGAFLFLGESFSYRRLG</sequence>
<evidence type="ECO:0000313" key="7">
    <source>
        <dbReference type="EMBL" id="SVD48159.1"/>
    </source>
</evidence>
<keyword evidence="2 5" id="KW-0812">Transmembrane</keyword>
<evidence type="ECO:0000256" key="2">
    <source>
        <dbReference type="ARBA" id="ARBA00022692"/>
    </source>
</evidence>
<feature type="non-terminal residue" evidence="7">
    <location>
        <position position="134"/>
    </location>
</feature>
<evidence type="ECO:0000256" key="1">
    <source>
        <dbReference type="ARBA" id="ARBA00004141"/>
    </source>
</evidence>
<dbReference type="PANTHER" id="PTHR22911:SF6">
    <property type="entry name" value="SOLUTE CARRIER FAMILY 35 MEMBER G1"/>
    <property type="match status" value="1"/>
</dbReference>
<evidence type="ECO:0000256" key="5">
    <source>
        <dbReference type="SAM" id="Phobius"/>
    </source>
</evidence>
<keyword evidence="3 5" id="KW-1133">Transmembrane helix</keyword>